<evidence type="ECO:0008006" key="3">
    <source>
        <dbReference type="Google" id="ProtNLM"/>
    </source>
</evidence>
<comment type="caution">
    <text evidence="1">The sequence shown here is derived from an EMBL/GenBank/DDBJ whole genome shotgun (WGS) entry which is preliminary data.</text>
</comment>
<dbReference type="GeneID" id="59313994"/>
<evidence type="ECO:0000313" key="1">
    <source>
        <dbReference type="EMBL" id="KAF5612274.1"/>
    </source>
</evidence>
<name>A0A8H5V8N3_GIBSU</name>
<gene>
    <name evidence="1" type="ORF">FSUBG_1593</name>
</gene>
<dbReference type="Proteomes" id="UP000547976">
    <property type="component" value="Unassembled WGS sequence"/>
</dbReference>
<dbReference type="AlphaFoldDB" id="A0A8H5V8N3"/>
<proteinExistence type="predicted"/>
<dbReference type="OrthoDB" id="5094570at2759"/>
<evidence type="ECO:0000313" key="2">
    <source>
        <dbReference type="Proteomes" id="UP000547976"/>
    </source>
</evidence>
<accession>A0A8H5V8N3</accession>
<organism evidence="1 2">
    <name type="scientific">Gibberella subglutinans</name>
    <name type="common">Fusarium subglutinans</name>
    <dbReference type="NCBI Taxonomy" id="42677"/>
    <lineage>
        <taxon>Eukaryota</taxon>
        <taxon>Fungi</taxon>
        <taxon>Dikarya</taxon>
        <taxon>Ascomycota</taxon>
        <taxon>Pezizomycotina</taxon>
        <taxon>Sordariomycetes</taxon>
        <taxon>Hypocreomycetidae</taxon>
        <taxon>Hypocreales</taxon>
        <taxon>Nectriaceae</taxon>
        <taxon>Fusarium</taxon>
        <taxon>Fusarium fujikuroi species complex</taxon>
    </lineage>
</organism>
<protein>
    <recommendedName>
        <fullName evidence="3">Fungal N-terminal domain-containing protein</fullName>
    </recommendedName>
</protein>
<dbReference type="EMBL" id="JAAOAV010000009">
    <property type="protein sequence ID" value="KAF5612274.1"/>
    <property type="molecule type" value="Genomic_DNA"/>
</dbReference>
<reference evidence="1 2" key="1">
    <citation type="submission" date="2020-05" db="EMBL/GenBank/DDBJ databases">
        <title>Identification and distribution of gene clusters putatively required for synthesis of sphingolipid metabolism inhibitors in phylogenetically diverse species of the filamentous fungus Fusarium.</title>
        <authorList>
            <person name="Kim H.-S."/>
            <person name="Busman M."/>
            <person name="Brown D.W."/>
            <person name="Divon H."/>
            <person name="Uhlig S."/>
            <person name="Proctor R.H."/>
        </authorList>
    </citation>
    <scope>NUCLEOTIDE SEQUENCE [LARGE SCALE GENOMIC DNA]</scope>
    <source>
        <strain evidence="1 2">NRRL 66333</strain>
    </source>
</reference>
<keyword evidence="2" id="KW-1185">Reference proteome</keyword>
<sequence>MEPISLAFEITSLSMQLVAMVKTIKGLVTAYKSAAQELEELCVKLDDIETICDCLGAALSHASSSTTIPGLTSLLSKLRRSIQDCYDKVSTVNQIIAEISAKLEPSRNPFRSIGGLFLRYRPQLATYVGSLERSHSSLHDKIMPIVLGSFAPLSVRLQIPRVLLISEDATGAGESVRKAFETDDLQATQDLFSQGLLTTATIVTYTEYNPENEASLLGLAMSLQSRRIFNFLKVQMNLSERRNHLAPFSFPYRYPVSDEAFSCILEYIHFRKASMTPTEFRILLFTHKARHMTACVQACRQYFPHDWCRFDDVILSEVSYGFSLLSADQMSNAQLEDWAPLFTDIVARSQGLLTSSKYHQFTGTVWFILWYSFDPDDAWYRVCRWVDVLELARVDVANYLTAAIEYCSENWTEAKSWGLRGLEDSAVRRPLGFGYHKGRMLPSWIEYPDTSCPVRELLAEFPALRYMDRRIRWGSWHERTDVYKKWHSGRNLDASHFSMMYWPVMPPLKRYSPMDGDRDYLADWADRACELQERRFERKEHRRHQKLNGKGNGWQRVPGAWVE</sequence>
<dbReference type="RefSeq" id="XP_036542854.1">
    <property type="nucleotide sequence ID" value="XM_036679276.1"/>
</dbReference>